<evidence type="ECO:0000313" key="5">
    <source>
        <dbReference type="Proteomes" id="UP000001640"/>
    </source>
</evidence>
<gene>
    <name evidence="4" type="primary">NCAS0D02080</name>
    <name evidence="4" type="ordered locus">NCAS_0D02080</name>
</gene>
<keyword evidence="2" id="KW-0812">Transmembrane</keyword>
<feature type="signal peptide" evidence="3">
    <location>
        <begin position="1"/>
        <end position="24"/>
    </location>
</feature>
<evidence type="ECO:0000256" key="1">
    <source>
        <dbReference type="SAM" id="MobiDB-lite"/>
    </source>
</evidence>
<dbReference type="OrthoDB" id="4065319at2759"/>
<dbReference type="HOGENOM" id="CLU_066467_0_0_1"/>
<evidence type="ECO:0000313" key="4">
    <source>
        <dbReference type="EMBL" id="CCC69789.1"/>
    </source>
</evidence>
<feature type="chain" id="PRO_5003411055" evidence="3">
    <location>
        <begin position="25"/>
        <end position="343"/>
    </location>
</feature>
<keyword evidence="2" id="KW-0472">Membrane</keyword>
<dbReference type="PANTHER" id="PTHR36089">
    <property type="entry name" value="CHITIN SYNTHASE 3 COMPLEX PROTEIN CSI2-RELATED"/>
    <property type="match status" value="1"/>
</dbReference>
<accession>G0VDZ9</accession>
<dbReference type="InParanoid" id="G0VDZ9"/>
<dbReference type="GeneID" id="96903396"/>
<feature type="region of interest" description="Disordered" evidence="1">
    <location>
        <begin position="49"/>
        <end position="93"/>
    </location>
</feature>
<feature type="region of interest" description="Disordered" evidence="1">
    <location>
        <begin position="309"/>
        <end position="343"/>
    </location>
</feature>
<dbReference type="RefSeq" id="XP_003676151.1">
    <property type="nucleotide sequence ID" value="XM_003676103.1"/>
</dbReference>
<dbReference type="KEGG" id="ncs:NCAS_0D02080"/>
<reference evidence="4 5" key="1">
    <citation type="journal article" date="2011" name="Proc. Natl. Acad. Sci. U.S.A.">
        <title>Evolutionary erosion of yeast sex chromosomes by mating-type switching accidents.</title>
        <authorList>
            <person name="Gordon J.L."/>
            <person name="Armisen D."/>
            <person name="Proux-Wera E."/>
            <person name="Oheigeartaigh S.S."/>
            <person name="Byrne K.P."/>
            <person name="Wolfe K.H."/>
        </authorList>
    </citation>
    <scope>NUCLEOTIDE SEQUENCE [LARGE SCALE GENOMIC DNA]</scope>
    <source>
        <strain evidence="5">ATCC 76901 / BCRC 22586 / CBS 4309 / NBRC 1992 / NRRL Y-12630</strain>
    </source>
</reference>
<dbReference type="GO" id="GO:0000324">
    <property type="term" value="C:fungal-type vacuole"/>
    <property type="evidence" value="ECO:0007669"/>
    <property type="project" value="EnsemblFungi"/>
</dbReference>
<name>G0VDZ9_NAUCA</name>
<evidence type="ECO:0000256" key="3">
    <source>
        <dbReference type="SAM" id="SignalP"/>
    </source>
</evidence>
<keyword evidence="3" id="KW-0732">Signal</keyword>
<evidence type="ECO:0000256" key="2">
    <source>
        <dbReference type="SAM" id="Phobius"/>
    </source>
</evidence>
<dbReference type="OMA" id="QSARSEY"/>
<organism evidence="4 5">
    <name type="scientific">Naumovozyma castellii</name>
    <name type="common">Yeast</name>
    <name type="synonym">Saccharomyces castellii</name>
    <dbReference type="NCBI Taxonomy" id="27288"/>
    <lineage>
        <taxon>Eukaryota</taxon>
        <taxon>Fungi</taxon>
        <taxon>Dikarya</taxon>
        <taxon>Ascomycota</taxon>
        <taxon>Saccharomycotina</taxon>
        <taxon>Saccharomycetes</taxon>
        <taxon>Saccharomycetales</taxon>
        <taxon>Saccharomycetaceae</taxon>
        <taxon>Naumovozyma</taxon>
    </lineage>
</organism>
<reference key="2">
    <citation type="submission" date="2011-08" db="EMBL/GenBank/DDBJ databases">
        <title>Genome sequence of Naumovozyma castellii.</title>
        <authorList>
            <person name="Gordon J.L."/>
            <person name="Armisen D."/>
            <person name="Proux-Wera E."/>
            <person name="OhEigeartaigh S.S."/>
            <person name="Byrne K.P."/>
            <person name="Wolfe K.H."/>
        </authorList>
    </citation>
    <scope>NUCLEOTIDE SEQUENCE</scope>
    <source>
        <strain>Type strain:CBS 4309</strain>
    </source>
</reference>
<dbReference type="PANTHER" id="PTHR36089:SF1">
    <property type="entry name" value="CHITIN SYNTHASE 3 COMPLEX PROTEIN CSI2-RELATED"/>
    <property type="match status" value="1"/>
</dbReference>
<keyword evidence="5" id="KW-1185">Reference proteome</keyword>
<dbReference type="FunCoup" id="G0VDZ9">
    <property type="interactions" value="47"/>
</dbReference>
<dbReference type="Proteomes" id="UP000001640">
    <property type="component" value="Chromosome 4"/>
</dbReference>
<sequence>MMFHQRRVISIFLTAIFLMGVASSADTKTTATTTKATKTTGLPKLITTTSTTSTTSSKTTAKSTATSSGTHKSASNLPKVTSGSSTSSTVESASYSSSTISSTPITIPNTNGNHNIYHTNYTDGTVFIAFGSCLLFITLILSVVWAVLGLKAWRDERKEYQLRALEEKYQYDPFQLQNEIDDSRSNSDNDSQSDISEEYLKQKSSRMSFYSLGTASALNLLNPKANDKYSDDDTNKINSAASNFRKSMFISPTEILQQDIPFNNDSSIFDSAISTPKGEQTSTTQVIANPDNNNWGLLNDSSFQGLGLKLDSELPSSNENNQKKKNYRPPSAHLDQLLDQDSA</sequence>
<dbReference type="GO" id="GO:0005935">
    <property type="term" value="C:cellular bud neck"/>
    <property type="evidence" value="ECO:0007669"/>
    <property type="project" value="EnsemblFungi"/>
</dbReference>
<proteinExistence type="predicted"/>
<keyword evidence="2" id="KW-1133">Transmembrane helix</keyword>
<dbReference type="eggNOG" id="ENOG502RZE8">
    <property type="taxonomic scope" value="Eukaryota"/>
</dbReference>
<feature type="transmembrane region" description="Helical" evidence="2">
    <location>
        <begin position="126"/>
        <end position="148"/>
    </location>
</feature>
<protein>
    <submittedName>
        <fullName evidence="4">Uncharacterized protein</fullName>
    </submittedName>
</protein>
<dbReference type="AlphaFoldDB" id="G0VDZ9"/>
<dbReference type="EMBL" id="HE576755">
    <property type="protein sequence ID" value="CCC69789.1"/>
    <property type="molecule type" value="Genomic_DNA"/>
</dbReference>
<dbReference type="InterPro" id="IPR051009">
    <property type="entry name" value="PRM"/>
</dbReference>